<dbReference type="PANTHER" id="PTHR37792:SF1">
    <property type="entry name" value="RIBONUCLEASE MRP PROTEIN SUBUNIT RMP1"/>
    <property type="match status" value="1"/>
</dbReference>
<evidence type="ECO:0000313" key="5">
    <source>
        <dbReference type="Proteomes" id="UP000011096"/>
    </source>
</evidence>
<dbReference type="EMBL" id="ANPB02000004">
    <property type="protein sequence ID" value="KAF4485267.1"/>
    <property type="molecule type" value="Genomic_DNA"/>
</dbReference>
<dbReference type="EMBL" id="KB020826">
    <property type="protein sequence ID" value="ELA29858.1"/>
    <property type="molecule type" value="Genomic_DNA"/>
</dbReference>
<protein>
    <submittedName>
        <fullName evidence="4">Ribonuclease MRP protein subunit rmp1</fullName>
    </submittedName>
</protein>
<dbReference type="GO" id="GO:0000294">
    <property type="term" value="P:nuclear-transcribed mRNA catabolic process, RNase MRP-dependent"/>
    <property type="evidence" value="ECO:0007669"/>
    <property type="project" value="TreeGrafter"/>
</dbReference>
<dbReference type="PANTHER" id="PTHR37792">
    <property type="entry name" value="RIBONUCLEASE MRP PROTEIN SUBUNIT RMP1"/>
    <property type="match status" value="1"/>
</dbReference>
<dbReference type="STRING" id="1213859.L2FVX1"/>
<evidence type="ECO:0000259" key="2">
    <source>
        <dbReference type="Pfam" id="PF20945"/>
    </source>
</evidence>
<feature type="region of interest" description="Disordered" evidence="1">
    <location>
        <begin position="187"/>
        <end position="250"/>
    </location>
</feature>
<reference evidence="4 5" key="3">
    <citation type="submission" date="2020-04" db="EMBL/GenBank/DDBJ databases">
        <title>Genome sequencing and assembly of multiple isolates from the Colletotrichum gloeosporioides species complex.</title>
        <authorList>
            <person name="Gan P."/>
            <person name="Shirasu K."/>
        </authorList>
    </citation>
    <scope>NUCLEOTIDE SEQUENCE [LARGE SCALE GENOMIC DNA]</scope>
    <source>
        <strain evidence="4 5">Nara gc5</strain>
    </source>
</reference>
<name>L2FVX1_COLFN</name>
<accession>L2FVX1</accession>
<reference evidence="4 5" key="2">
    <citation type="submission" date="2012-08" db="EMBL/GenBank/DDBJ databases">
        <authorList>
            <person name="Gan P.H.P."/>
            <person name="Ikeda K."/>
            <person name="Irieda H."/>
            <person name="Narusaka M."/>
            <person name="O'Connell R.J."/>
            <person name="Narusaka Y."/>
            <person name="Takano Y."/>
            <person name="Kubo Y."/>
            <person name="Shirasu K."/>
        </authorList>
    </citation>
    <scope>NUCLEOTIDE SEQUENCE [LARGE SCALE GENOMIC DNA]</scope>
    <source>
        <strain evidence="4 5">Nara gc5</strain>
    </source>
</reference>
<gene>
    <name evidence="3" type="ORF">CGGC5_9752</name>
    <name evidence="4" type="ORF">CGGC5_v007787</name>
</gene>
<proteinExistence type="predicted"/>
<evidence type="ECO:0000313" key="4">
    <source>
        <dbReference type="EMBL" id="KAF4485267.1"/>
    </source>
</evidence>
<dbReference type="HOGENOM" id="CLU_031977_1_0_1"/>
<evidence type="ECO:0000313" key="3">
    <source>
        <dbReference type="EMBL" id="ELA29858.1"/>
    </source>
</evidence>
<dbReference type="GO" id="GO:0042134">
    <property type="term" value="F:rRNA primary transcript binding"/>
    <property type="evidence" value="ECO:0007669"/>
    <property type="project" value="InterPro"/>
</dbReference>
<dbReference type="GO" id="GO:0000172">
    <property type="term" value="C:ribonuclease MRP complex"/>
    <property type="evidence" value="ECO:0007669"/>
    <property type="project" value="InterPro"/>
</dbReference>
<dbReference type="InterPro" id="IPR047205">
    <property type="entry name" value="RMP1"/>
</dbReference>
<dbReference type="Pfam" id="PF20945">
    <property type="entry name" value="RMP1"/>
    <property type="match status" value="1"/>
</dbReference>
<dbReference type="Proteomes" id="UP000011096">
    <property type="component" value="Unassembled WGS sequence"/>
</dbReference>
<dbReference type="InParanoid" id="L2FVX1"/>
<sequence length="250" mass="27576">METSSTDRRSDEHITGALTPILHILDSFNHRNKNQHHVARWWTQFDLLRRAVRRLHDALVLRIQHAQAQGHRKQKQKNSKRKHDLDGDVTTRVETLIRQIIPSSFLAFTQLTADNQHAALGLVLLGVLAGINSAVASLVPDCVEEGHHEPPAALSAAQPTAALAKDMKGASGPVDLGIAISRDQLQLGAKPQSTLRPEGKETAKGKKRKMVSPVENAGPTRSLKDNKIEKKPKKKSKKGDEFSDLFSSLM</sequence>
<keyword evidence="5" id="KW-1185">Reference proteome</keyword>
<dbReference type="OrthoDB" id="5414547at2759"/>
<dbReference type="AlphaFoldDB" id="L2FVX1"/>
<feature type="region of interest" description="Disordered" evidence="1">
    <location>
        <begin position="66"/>
        <end position="87"/>
    </location>
</feature>
<dbReference type="InterPro" id="IPR047204">
    <property type="entry name" value="RMP1_RBD"/>
</dbReference>
<dbReference type="GO" id="GO:0000466">
    <property type="term" value="P:maturation of 5.8S rRNA from tricistronic rRNA transcript (SSU-rRNA, 5.8S rRNA, LSU-rRNA)"/>
    <property type="evidence" value="ECO:0007669"/>
    <property type="project" value="TreeGrafter"/>
</dbReference>
<feature type="compositionally biased region" description="Basic residues" evidence="1">
    <location>
        <begin position="70"/>
        <end position="82"/>
    </location>
</feature>
<dbReference type="CDD" id="cd22573">
    <property type="entry name" value="RMP1_RBD"/>
    <property type="match status" value="1"/>
</dbReference>
<reference evidence="3" key="1">
    <citation type="submission" date="2012-08" db="EMBL/GenBank/DDBJ databases">
        <title>Genome analysis of Colletotrichum orbiculare and Colletotrichum fructicola.</title>
        <authorList>
            <person name="Gan P.H.P."/>
            <person name="Ikeda K."/>
            <person name="Irieda H."/>
            <person name="Narusaka M."/>
            <person name="O'Connell R.J."/>
            <person name="Narusaka Y."/>
            <person name="Takano Y."/>
            <person name="Kubo Y."/>
            <person name="Shirasu K."/>
        </authorList>
    </citation>
    <scope>NUCLEOTIDE SEQUENCE</scope>
    <source>
        <strain evidence="3">Nara gc5</strain>
    </source>
</reference>
<evidence type="ECO:0000256" key="1">
    <source>
        <dbReference type="SAM" id="MobiDB-lite"/>
    </source>
</evidence>
<organism evidence="3">
    <name type="scientific">Colletotrichum fructicola (strain Nara gc5)</name>
    <name type="common">Anthracnose fungus</name>
    <name type="synonym">Colletotrichum gloeosporioides (strain Nara gc5)</name>
    <dbReference type="NCBI Taxonomy" id="1213859"/>
    <lineage>
        <taxon>Eukaryota</taxon>
        <taxon>Fungi</taxon>
        <taxon>Dikarya</taxon>
        <taxon>Ascomycota</taxon>
        <taxon>Pezizomycotina</taxon>
        <taxon>Sordariomycetes</taxon>
        <taxon>Hypocreomycetidae</taxon>
        <taxon>Glomerellales</taxon>
        <taxon>Glomerellaceae</taxon>
        <taxon>Colletotrichum</taxon>
        <taxon>Colletotrichum gloeosporioides species complex</taxon>
    </lineage>
</organism>
<feature type="domain" description="RNase MRP protein 1 RNA binding" evidence="2">
    <location>
        <begin position="24"/>
        <end position="129"/>
    </location>
</feature>